<dbReference type="EC" id="2.7.13.3" evidence="2"/>
<reference evidence="12" key="1">
    <citation type="submission" date="2021-03" db="EMBL/GenBank/DDBJ databases">
        <title>Antimicrobial resistance genes in bacteria isolated from Japanese honey, and their potential for conferring macrolide and lincosamide resistance in the American foulbrood pathogen Paenibacillus larvae.</title>
        <authorList>
            <person name="Okamoto M."/>
            <person name="Kumagai M."/>
            <person name="Kanamori H."/>
            <person name="Takamatsu D."/>
        </authorList>
    </citation>
    <scope>NUCLEOTIDE SEQUENCE</scope>
    <source>
        <strain evidence="12">J27TS8</strain>
    </source>
</reference>
<feature type="domain" description="Signal transduction histidine kinase subgroup 3 dimerisation and phosphoacceptor" evidence="11">
    <location>
        <begin position="184"/>
        <end position="244"/>
    </location>
</feature>
<dbReference type="GO" id="GO:0046983">
    <property type="term" value="F:protein dimerization activity"/>
    <property type="evidence" value="ECO:0007669"/>
    <property type="project" value="InterPro"/>
</dbReference>
<dbReference type="GO" id="GO:0005524">
    <property type="term" value="F:ATP binding"/>
    <property type="evidence" value="ECO:0007669"/>
    <property type="project" value="UniProtKB-KW"/>
</dbReference>
<keyword evidence="9" id="KW-0175">Coiled coil</keyword>
<evidence type="ECO:0000256" key="7">
    <source>
        <dbReference type="ARBA" id="ARBA00022840"/>
    </source>
</evidence>
<comment type="catalytic activity">
    <reaction evidence="1">
        <text>ATP + protein L-histidine = ADP + protein N-phospho-L-histidine.</text>
        <dbReference type="EC" id="2.7.13.3"/>
    </reaction>
</comment>
<evidence type="ECO:0000256" key="6">
    <source>
        <dbReference type="ARBA" id="ARBA00022777"/>
    </source>
</evidence>
<evidence type="ECO:0000256" key="4">
    <source>
        <dbReference type="ARBA" id="ARBA00022679"/>
    </source>
</evidence>
<keyword evidence="13" id="KW-1185">Reference proteome</keyword>
<comment type="caution">
    <text evidence="12">The sequence shown here is derived from an EMBL/GenBank/DDBJ whole genome shotgun (WGS) entry which is preliminary data.</text>
</comment>
<dbReference type="AlphaFoldDB" id="A0A919WKR2"/>
<evidence type="ECO:0000256" key="10">
    <source>
        <dbReference type="SAM" id="Phobius"/>
    </source>
</evidence>
<keyword evidence="6 12" id="KW-0418">Kinase</keyword>
<proteinExistence type="predicted"/>
<dbReference type="Pfam" id="PF07730">
    <property type="entry name" value="HisKA_3"/>
    <property type="match status" value="1"/>
</dbReference>
<sequence>MRSYWLWLLLNLIVWLLGIRYLNEEIMELTGSLIAMTCYFILFFILPLFLNKPKIVSLFLFMQAMIAMITFFPERDGGFNLYFILVLSLLIGEGFYRLTFRVGLLLGILSAIVLSLTAFQAEIAQSMQIFVVVCILIVLVGMIFYKKTIEHNQDLEARYEALLNEYRDVKRRVLSEEEATRQEERMLIAHEIHDSVGHKLSALMIQLEAFRLKAGEQDRDQVQFLKELAHESLEETRRAVKSLKVNEAGGLPGILRLIRKLETESFLRIHFSVKHGAFTAPLTGEQSFIIYRSVQEALTNVMKHSQAREAEISFEAPGGGIFRFEVSNPVTEYTHFEEGFGLTEMRRRLQKFGGALDTYMTREKFIVNGYLKIGYGGVE</sequence>
<evidence type="ECO:0000313" key="12">
    <source>
        <dbReference type="EMBL" id="GIN63404.1"/>
    </source>
</evidence>
<keyword evidence="3" id="KW-0597">Phosphoprotein</keyword>
<dbReference type="EMBL" id="BORC01000006">
    <property type="protein sequence ID" value="GIN63404.1"/>
    <property type="molecule type" value="Genomic_DNA"/>
</dbReference>
<gene>
    <name evidence="12" type="ORF">J27TS8_33970</name>
</gene>
<accession>A0A919WKR2</accession>
<dbReference type="GO" id="GO:0000155">
    <property type="term" value="F:phosphorelay sensor kinase activity"/>
    <property type="evidence" value="ECO:0007669"/>
    <property type="project" value="InterPro"/>
</dbReference>
<evidence type="ECO:0000256" key="3">
    <source>
        <dbReference type="ARBA" id="ARBA00022553"/>
    </source>
</evidence>
<dbReference type="PANTHER" id="PTHR24421:SF10">
    <property type="entry name" value="NITRATE_NITRITE SENSOR PROTEIN NARQ"/>
    <property type="match status" value="1"/>
</dbReference>
<keyword evidence="8" id="KW-0902">Two-component regulatory system</keyword>
<organism evidence="12 13">
    <name type="scientific">Robertmurraya siralis</name>
    <dbReference type="NCBI Taxonomy" id="77777"/>
    <lineage>
        <taxon>Bacteria</taxon>
        <taxon>Bacillati</taxon>
        <taxon>Bacillota</taxon>
        <taxon>Bacilli</taxon>
        <taxon>Bacillales</taxon>
        <taxon>Bacillaceae</taxon>
        <taxon>Robertmurraya</taxon>
    </lineage>
</organism>
<dbReference type="Gene3D" id="1.20.5.1930">
    <property type="match status" value="1"/>
</dbReference>
<dbReference type="InterPro" id="IPR036890">
    <property type="entry name" value="HATPase_C_sf"/>
</dbReference>
<dbReference type="Proteomes" id="UP000682111">
    <property type="component" value="Unassembled WGS sequence"/>
</dbReference>
<dbReference type="InterPro" id="IPR050482">
    <property type="entry name" value="Sensor_HK_TwoCompSys"/>
</dbReference>
<dbReference type="Gene3D" id="3.30.565.10">
    <property type="entry name" value="Histidine kinase-like ATPase, C-terminal domain"/>
    <property type="match status" value="1"/>
</dbReference>
<keyword evidence="10" id="KW-0472">Membrane</keyword>
<dbReference type="GO" id="GO:0016020">
    <property type="term" value="C:membrane"/>
    <property type="evidence" value="ECO:0007669"/>
    <property type="project" value="InterPro"/>
</dbReference>
<evidence type="ECO:0000256" key="2">
    <source>
        <dbReference type="ARBA" id="ARBA00012438"/>
    </source>
</evidence>
<feature type="transmembrane region" description="Helical" evidence="10">
    <location>
        <begin position="5"/>
        <end position="23"/>
    </location>
</feature>
<evidence type="ECO:0000313" key="13">
    <source>
        <dbReference type="Proteomes" id="UP000682111"/>
    </source>
</evidence>
<keyword evidence="5" id="KW-0547">Nucleotide-binding</keyword>
<keyword evidence="10" id="KW-0812">Transmembrane</keyword>
<evidence type="ECO:0000259" key="11">
    <source>
        <dbReference type="Pfam" id="PF07730"/>
    </source>
</evidence>
<protein>
    <recommendedName>
        <fullName evidence="2">histidine kinase</fullName>
        <ecNumber evidence="2">2.7.13.3</ecNumber>
    </recommendedName>
</protein>
<dbReference type="OrthoDB" id="199946at2"/>
<dbReference type="RefSeq" id="WP_095311551.1">
    <property type="nucleotide sequence ID" value="NZ_BORC01000006.1"/>
</dbReference>
<dbReference type="InterPro" id="IPR011712">
    <property type="entry name" value="Sig_transdc_His_kin_sub3_dim/P"/>
</dbReference>
<feature type="transmembrane region" description="Helical" evidence="10">
    <location>
        <begin position="127"/>
        <end position="145"/>
    </location>
</feature>
<evidence type="ECO:0000256" key="1">
    <source>
        <dbReference type="ARBA" id="ARBA00000085"/>
    </source>
</evidence>
<evidence type="ECO:0000256" key="8">
    <source>
        <dbReference type="ARBA" id="ARBA00023012"/>
    </source>
</evidence>
<keyword evidence="7" id="KW-0067">ATP-binding</keyword>
<evidence type="ECO:0000256" key="9">
    <source>
        <dbReference type="SAM" id="Coils"/>
    </source>
</evidence>
<feature type="coiled-coil region" evidence="9">
    <location>
        <begin position="145"/>
        <end position="179"/>
    </location>
</feature>
<feature type="transmembrane region" description="Helical" evidence="10">
    <location>
        <begin position="29"/>
        <end position="50"/>
    </location>
</feature>
<feature type="transmembrane region" description="Helical" evidence="10">
    <location>
        <begin position="103"/>
        <end position="121"/>
    </location>
</feature>
<keyword evidence="4" id="KW-0808">Transferase</keyword>
<dbReference type="PANTHER" id="PTHR24421">
    <property type="entry name" value="NITRATE/NITRITE SENSOR PROTEIN NARX-RELATED"/>
    <property type="match status" value="1"/>
</dbReference>
<feature type="transmembrane region" description="Helical" evidence="10">
    <location>
        <begin position="79"/>
        <end position="96"/>
    </location>
</feature>
<evidence type="ECO:0000256" key="5">
    <source>
        <dbReference type="ARBA" id="ARBA00022741"/>
    </source>
</evidence>
<feature type="transmembrane region" description="Helical" evidence="10">
    <location>
        <begin position="55"/>
        <end position="73"/>
    </location>
</feature>
<name>A0A919WKR2_9BACI</name>
<keyword evidence="10" id="KW-1133">Transmembrane helix</keyword>